<dbReference type="AlphaFoldDB" id="A0ABD3GKR2"/>
<evidence type="ECO:0000313" key="3">
    <source>
        <dbReference type="Proteomes" id="UP001633002"/>
    </source>
</evidence>
<evidence type="ECO:0000256" key="1">
    <source>
        <dbReference type="SAM" id="MobiDB-lite"/>
    </source>
</evidence>
<accession>A0ABD3GKR2</accession>
<gene>
    <name evidence="2" type="ORF">R1sor_022756</name>
</gene>
<comment type="caution">
    <text evidence="2">The sequence shown here is derived from an EMBL/GenBank/DDBJ whole genome shotgun (WGS) entry which is preliminary data.</text>
</comment>
<organism evidence="2 3">
    <name type="scientific">Riccia sorocarpa</name>
    <dbReference type="NCBI Taxonomy" id="122646"/>
    <lineage>
        <taxon>Eukaryota</taxon>
        <taxon>Viridiplantae</taxon>
        <taxon>Streptophyta</taxon>
        <taxon>Embryophyta</taxon>
        <taxon>Marchantiophyta</taxon>
        <taxon>Marchantiopsida</taxon>
        <taxon>Marchantiidae</taxon>
        <taxon>Marchantiales</taxon>
        <taxon>Ricciaceae</taxon>
        <taxon>Riccia</taxon>
    </lineage>
</organism>
<dbReference type="EMBL" id="JBJQOH010000007">
    <property type="protein sequence ID" value="KAL3679800.1"/>
    <property type="molecule type" value="Genomic_DNA"/>
</dbReference>
<keyword evidence="3" id="KW-1185">Reference proteome</keyword>
<reference evidence="2 3" key="1">
    <citation type="submission" date="2024-09" db="EMBL/GenBank/DDBJ databases">
        <title>Chromosome-scale assembly of Riccia sorocarpa.</title>
        <authorList>
            <person name="Paukszto L."/>
        </authorList>
    </citation>
    <scope>NUCLEOTIDE SEQUENCE [LARGE SCALE GENOMIC DNA]</scope>
    <source>
        <strain evidence="2">LP-2024</strain>
        <tissue evidence="2">Aerial parts of the thallus</tissue>
    </source>
</reference>
<feature type="region of interest" description="Disordered" evidence="1">
    <location>
        <begin position="1"/>
        <end position="38"/>
    </location>
</feature>
<name>A0ABD3GKR2_9MARC</name>
<evidence type="ECO:0000313" key="2">
    <source>
        <dbReference type="EMBL" id="KAL3679800.1"/>
    </source>
</evidence>
<dbReference type="Proteomes" id="UP001633002">
    <property type="component" value="Unassembled WGS sequence"/>
</dbReference>
<feature type="compositionally biased region" description="Basic residues" evidence="1">
    <location>
        <begin position="23"/>
        <end position="32"/>
    </location>
</feature>
<protein>
    <submittedName>
        <fullName evidence="2">Uncharacterized protein</fullName>
    </submittedName>
</protein>
<sequence length="122" mass="14444">MDMAIAETSPIHRRKGGDDRSVKRNMQKMRTGHRNDPAPYVELRTYGYKVEGTVTKELWLERNHYIFRGRNSRRPLLYLLKEAADEAALLANPEGSDETRNRNWNTIQTLEEWIQHLHISRR</sequence>
<proteinExistence type="predicted"/>